<feature type="region of interest" description="Disordered" evidence="1">
    <location>
        <begin position="1"/>
        <end position="27"/>
    </location>
</feature>
<reference evidence="2 3" key="1">
    <citation type="submission" date="2017-03" db="EMBL/GenBank/DDBJ databases">
        <title>Salmonella serotype comparative study.</title>
        <authorList>
            <person name="Liao J."/>
        </authorList>
    </citation>
    <scope>NUCLEOTIDE SEQUENCE [LARGE SCALE GENOMIC DNA]</scope>
    <source>
        <strain evidence="2 3">NY_FSL S10-1448</strain>
    </source>
</reference>
<name>A0A974KBJ2_SALET</name>
<feature type="compositionally biased region" description="Polar residues" evidence="1">
    <location>
        <begin position="11"/>
        <end position="24"/>
    </location>
</feature>
<dbReference type="EMBL" id="NBPI01000041">
    <property type="protein sequence ID" value="OSD61294.1"/>
    <property type="molecule type" value="Genomic_DNA"/>
</dbReference>
<dbReference type="Proteomes" id="UP000868515">
    <property type="component" value="Unassembled WGS sequence"/>
</dbReference>
<accession>A0A974KBJ2</accession>
<sequence>MQFSGGEIKHSYQNNDKQKYNANPQHDKYWFTHGSAKKKRGLRLKPLKLLVTINNTAPCGAL</sequence>
<comment type="caution">
    <text evidence="2">The sequence shown here is derived from an EMBL/GenBank/DDBJ whole genome shotgun (WGS) entry which is preliminary data.</text>
</comment>
<protein>
    <submittedName>
        <fullName evidence="2">Uncharacterized protein</fullName>
    </submittedName>
</protein>
<organism evidence="2 3">
    <name type="scientific">Salmonella enterica subsp. enterica serovar Rough O:d:1,7</name>
    <dbReference type="NCBI Taxonomy" id="1974323"/>
    <lineage>
        <taxon>Bacteria</taxon>
        <taxon>Pseudomonadati</taxon>
        <taxon>Pseudomonadota</taxon>
        <taxon>Gammaproteobacteria</taxon>
        <taxon>Enterobacterales</taxon>
        <taxon>Enterobacteriaceae</taxon>
        <taxon>Salmonella</taxon>
    </lineage>
</organism>
<evidence type="ECO:0000313" key="3">
    <source>
        <dbReference type="Proteomes" id="UP000868515"/>
    </source>
</evidence>
<proteinExistence type="predicted"/>
<dbReference type="AlphaFoldDB" id="A0A974KBJ2"/>
<evidence type="ECO:0000256" key="1">
    <source>
        <dbReference type="SAM" id="MobiDB-lite"/>
    </source>
</evidence>
<gene>
    <name evidence="2" type="ORF">R537_27670</name>
</gene>
<evidence type="ECO:0000313" key="2">
    <source>
        <dbReference type="EMBL" id="OSD61294.1"/>
    </source>
</evidence>